<keyword evidence="10" id="KW-0325">Glycoprotein</keyword>
<dbReference type="InterPro" id="IPR036352">
    <property type="entry name" value="Semap_dom_sf"/>
</dbReference>
<feature type="compositionally biased region" description="Low complexity" evidence="14">
    <location>
        <begin position="630"/>
        <end position="642"/>
    </location>
</feature>
<dbReference type="GeneID" id="113205066"/>
<evidence type="ECO:0000256" key="2">
    <source>
        <dbReference type="ARBA" id="ARBA00009492"/>
    </source>
</evidence>
<gene>
    <name evidence="18" type="primary">LOC113205066</name>
</gene>
<dbReference type="Proteomes" id="UP000504606">
    <property type="component" value="Unplaced"/>
</dbReference>
<feature type="region of interest" description="Disordered" evidence="14">
    <location>
        <begin position="630"/>
        <end position="652"/>
    </location>
</feature>
<feature type="domain" description="Sema" evidence="16">
    <location>
        <begin position="1"/>
        <end position="352"/>
    </location>
</feature>
<evidence type="ECO:0000313" key="18">
    <source>
        <dbReference type="RefSeq" id="XP_052121013.1"/>
    </source>
</evidence>
<evidence type="ECO:0000256" key="15">
    <source>
        <dbReference type="SAM" id="Phobius"/>
    </source>
</evidence>
<dbReference type="SMART" id="SM00630">
    <property type="entry name" value="Sema"/>
    <property type="match status" value="1"/>
</dbReference>
<dbReference type="Gene3D" id="3.30.1680.10">
    <property type="entry name" value="ligand-binding face of the semaphorins, domain 2"/>
    <property type="match status" value="1"/>
</dbReference>
<evidence type="ECO:0000256" key="8">
    <source>
        <dbReference type="ARBA" id="ARBA00023136"/>
    </source>
</evidence>
<dbReference type="AlphaFoldDB" id="A0A9C6U3K7"/>
<keyword evidence="4 15" id="KW-0812">Transmembrane</keyword>
<dbReference type="GO" id="GO:0045499">
    <property type="term" value="F:chemorepellent activity"/>
    <property type="evidence" value="ECO:0007669"/>
    <property type="project" value="TreeGrafter"/>
</dbReference>
<dbReference type="OrthoDB" id="9988752at2759"/>
<dbReference type="InterPro" id="IPR001627">
    <property type="entry name" value="Semap_dom"/>
</dbReference>
<dbReference type="Gene3D" id="2.130.10.10">
    <property type="entry name" value="YVTN repeat-like/Quinoprotein amine dehydrogenase"/>
    <property type="match status" value="1"/>
</dbReference>
<protein>
    <recommendedName>
        <fullName evidence="11">Semaphorin-1A</fullName>
    </recommendedName>
    <alternativeName>
        <fullName evidence="12">Semaphorin-I</fullName>
    </alternativeName>
</protein>
<dbReference type="GO" id="GO:0005886">
    <property type="term" value="C:plasma membrane"/>
    <property type="evidence" value="ECO:0007669"/>
    <property type="project" value="TreeGrafter"/>
</dbReference>
<keyword evidence="5" id="KW-0221">Differentiation</keyword>
<dbReference type="PANTHER" id="PTHR11036">
    <property type="entry name" value="SEMAPHORIN"/>
    <property type="match status" value="1"/>
</dbReference>
<dbReference type="InterPro" id="IPR002165">
    <property type="entry name" value="Plexin_repeat"/>
</dbReference>
<dbReference type="FunFam" id="3.30.1680.10:FF:000016">
    <property type="entry name" value="Putative Semaphorin-6B"/>
    <property type="match status" value="1"/>
</dbReference>
<name>A0A9C6U3K7_FRAOC</name>
<comment type="caution">
    <text evidence="13">Lacks conserved residue(s) required for the propagation of feature annotation.</text>
</comment>
<evidence type="ECO:0000256" key="13">
    <source>
        <dbReference type="PROSITE-ProRule" id="PRU00352"/>
    </source>
</evidence>
<keyword evidence="9" id="KW-1015">Disulfide bond</keyword>
<evidence type="ECO:0000256" key="4">
    <source>
        <dbReference type="ARBA" id="ARBA00022692"/>
    </source>
</evidence>
<evidence type="ECO:0000256" key="12">
    <source>
        <dbReference type="ARBA" id="ARBA00083066"/>
    </source>
</evidence>
<evidence type="ECO:0000256" key="6">
    <source>
        <dbReference type="ARBA" id="ARBA00022902"/>
    </source>
</evidence>
<dbReference type="GO" id="GO:0071526">
    <property type="term" value="P:semaphorin-plexin signaling pathway"/>
    <property type="evidence" value="ECO:0007669"/>
    <property type="project" value="TreeGrafter"/>
</dbReference>
<evidence type="ECO:0000256" key="7">
    <source>
        <dbReference type="ARBA" id="ARBA00022989"/>
    </source>
</evidence>
<reference evidence="18" key="1">
    <citation type="submission" date="2025-08" db="UniProtKB">
        <authorList>
            <consortium name="RefSeq"/>
        </authorList>
    </citation>
    <scope>IDENTIFICATION</scope>
    <source>
        <tissue evidence="18">Whole organism</tissue>
    </source>
</reference>
<sequence>MDKEYEGTALCPYDPEHNSTAIYSDGQLYAATAADFSGGDPLIYRNPLRTERADLKQLNGPNFVSTMSYGNFIYFFFRETAVEYINCGKAVYSRVARVCKQDKGGPHQFGDRWTSFLKSRLNCSVPGDYPFYFNEIQSMSPIIEGRYAGQGEELLYGVFTTPVNSIGGSAICAFRMRDVLGSFDGPFKEQETMNANWLPVQSIKVPEPRPGTCVNDSRTLPDVAVNFVKSHTLMDQAVPAFFGKPILIRVSLQYRLTVIAVDPQVRAPDNKAYDVLFIGTDDGKVIKALNTASPRNNTVKTVVVEEIQVLPKEFPVKNLHVVHLDVPSGQQRTDRDDKLVVVSDVEIMSVKLQHCDKVSTCVDCVALQDPYCAWDTKEERCVTSRGNSDWNMKRFLQDVEGGQPRTCGSSVRAPQESLSRDYNRVTETIDVSDQDVEMGEKMSTLPPQACPVCPICPICSSAALCASTTTASTTSSPDVPYTTVPMGAASPAHTSFVHHSHGMSEPDIHNEIVIQVDERNIISDTLAGISQAGSKMAPTQIQSPFYSAQTLVIAVALAVLAALVVGFVAGFLFSRRCRSDEYVDMPFPDQRHQLNRLTDGSLNPDSTAYLGPCTNNKAINLVLNVPPKNANGKNANSSAENKPIQKVKKTYI</sequence>
<evidence type="ECO:0000256" key="5">
    <source>
        <dbReference type="ARBA" id="ARBA00022782"/>
    </source>
</evidence>
<evidence type="ECO:0000256" key="14">
    <source>
        <dbReference type="SAM" id="MobiDB-lite"/>
    </source>
</evidence>
<comment type="subcellular location">
    <subcellularLocation>
        <location evidence="1">Membrane</location>
    </subcellularLocation>
</comment>
<evidence type="ECO:0000259" key="16">
    <source>
        <dbReference type="PROSITE" id="PS51004"/>
    </source>
</evidence>
<keyword evidence="8 15" id="KW-0472">Membrane</keyword>
<dbReference type="PANTHER" id="PTHR11036:SF131">
    <property type="entry name" value="MIP07328P"/>
    <property type="match status" value="1"/>
</dbReference>
<evidence type="ECO:0000256" key="10">
    <source>
        <dbReference type="ARBA" id="ARBA00023180"/>
    </source>
</evidence>
<dbReference type="Pfam" id="PF01437">
    <property type="entry name" value="PSI"/>
    <property type="match status" value="1"/>
</dbReference>
<keyword evidence="17" id="KW-1185">Reference proteome</keyword>
<dbReference type="SMART" id="SM00423">
    <property type="entry name" value="PSI"/>
    <property type="match status" value="1"/>
</dbReference>
<keyword evidence="6" id="KW-0524">Neurogenesis</keyword>
<feature type="transmembrane region" description="Helical" evidence="15">
    <location>
        <begin position="551"/>
        <end position="573"/>
    </location>
</feature>
<dbReference type="InterPro" id="IPR027231">
    <property type="entry name" value="Semaphorin"/>
</dbReference>
<keyword evidence="7 15" id="KW-1133">Transmembrane helix</keyword>
<organism evidence="17 18">
    <name type="scientific">Frankliniella occidentalis</name>
    <name type="common">Western flower thrips</name>
    <name type="synonym">Euthrips occidentalis</name>
    <dbReference type="NCBI Taxonomy" id="133901"/>
    <lineage>
        <taxon>Eukaryota</taxon>
        <taxon>Metazoa</taxon>
        <taxon>Ecdysozoa</taxon>
        <taxon>Arthropoda</taxon>
        <taxon>Hexapoda</taxon>
        <taxon>Insecta</taxon>
        <taxon>Pterygota</taxon>
        <taxon>Neoptera</taxon>
        <taxon>Paraneoptera</taxon>
        <taxon>Thysanoptera</taxon>
        <taxon>Terebrantia</taxon>
        <taxon>Thripoidea</taxon>
        <taxon>Thripidae</taxon>
        <taxon>Frankliniella</taxon>
    </lineage>
</organism>
<dbReference type="SUPFAM" id="SSF103575">
    <property type="entry name" value="Plexin repeat"/>
    <property type="match status" value="1"/>
</dbReference>
<keyword evidence="3" id="KW-0217">Developmental protein</keyword>
<evidence type="ECO:0000256" key="1">
    <source>
        <dbReference type="ARBA" id="ARBA00004370"/>
    </source>
</evidence>
<accession>A0A9C6U3K7</accession>
<dbReference type="GO" id="GO:0030335">
    <property type="term" value="P:positive regulation of cell migration"/>
    <property type="evidence" value="ECO:0007669"/>
    <property type="project" value="TreeGrafter"/>
</dbReference>
<dbReference type="RefSeq" id="XP_052121013.1">
    <property type="nucleotide sequence ID" value="XM_052265053.1"/>
</dbReference>
<dbReference type="GO" id="GO:0007411">
    <property type="term" value="P:axon guidance"/>
    <property type="evidence" value="ECO:0007669"/>
    <property type="project" value="TreeGrafter"/>
</dbReference>
<comment type="similarity">
    <text evidence="2">Belongs to the semaphorin family.</text>
</comment>
<proteinExistence type="inferred from homology"/>
<dbReference type="SUPFAM" id="SSF101912">
    <property type="entry name" value="Sema domain"/>
    <property type="match status" value="1"/>
</dbReference>
<dbReference type="InterPro" id="IPR016201">
    <property type="entry name" value="PSI"/>
</dbReference>
<dbReference type="InterPro" id="IPR015943">
    <property type="entry name" value="WD40/YVTN_repeat-like_dom_sf"/>
</dbReference>
<dbReference type="KEGG" id="foc:113205066"/>
<evidence type="ECO:0000313" key="17">
    <source>
        <dbReference type="Proteomes" id="UP000504606"/>
    </source>
</evidence>
<dbReference type="GO" id="GO:0030215">
    <property type="term" value="F:semaphorin receptor binding"/>
    <property type="evidence" value="ECO:0007669"/>
    <property type="project" value="InterPro"/>
</dbReference>
<evidence type="ECO:0000256" key="3">
    <source>
        <dbReference type="ARBA" id="ARBA00022473"/>
    </source>
</evidence>
<dbReference type="FunFam" id="2.130.10.10:FF:000346">
    <property type="entry name" value="Sema-1a, isoform D"/>
    <property type="match status" value="1"/>
</dbReference>
<dbReference type="PROSITE" id="PS51004">
    <property type="entry name" value="SEMA"/>
    <property type="match status" value="1"/>
</dbReference>
<evidence type="ECO:0000256" key="9">
    <source>
        <dbReference type="ARBA" id="ARBA00023157"/>
    </source>
</evidence>
<dbReference type="Pfam" id="PF01403">
    <property type="entry name" value="Sema"/>
    <property type="match status" value="1"/>
</dbReference>
<evidence type="ECO:0000256" key="11">
    <source>
        <dbReference type="ARBA" id="ARBA00074143"/>
    </source>
</evidence>